<proteinExistence type="predicted"/>
<dbReference type="Pfam" id="PF13516">
    <property type="entry name" value="LRR_6"/>
    <property type="match status" value="1"/>
</dbReference>
<organism evidence="1 2">
    <name type="scientific">Ranitomeya imitator</name>
    <name type="common">mimic poison frog</name>
    <dbReference type="NCBI Taxonomy" id="111125"/>
    <lineage>
        <taxon>Eukaryota</taxon>
        <taxon>Metazoa</taxon>
        <taxon>Chordata</taxon>
        <taxon>Craniata</taxon>
        <taxon>Vertebrata</taxon>
        <taxon>Euteleostomi</taxon>
        <taxon>Amphibia</taxon>
        <taxon>Batrachia</taxon>
        <taxon>Anura</taxon>
        <taxon>Neobatrachia</taxon>
        <taxon>Hyloidea</taxon>
        <taxon>Dendrobatidae</taxon>
        <taxon>Dendrobatinae</taxon>
        <taxon>Ranitomeya</taxon>
    </lineage>
</organism>
<dbReference type="SUPFAM" id="SSF52047">
    <property type="entry name" value="RNI-like"/>
    <property type="match status" value="1"/>
</dbReference>
<accession>A0ABN9MCP1</accession>
<comment type="caution">
    <text evidence="1">The sequence shown here is derived from an EMBL/GenBank/DDBJ whole genome shotgun (WGS) entry which is preliminary data.</text>
</comment>
<dbReference type="PANTHER" id="PTHR24112:SF32">
    <property type="entry name" value="CAPPING PROTEIN, ARP2_3 AND MYOSIN-I LINKER PROTEIN 2"/>
    <property type="match status" value="1"/>
</dbReference>
<dbReference type="InterPro" id="IPR001611">
    <property type="entry name" value="Leu-rich_rpt"/>
</dbReference>
<dbReference type="InterPro" id="IPR051279">
    <property type="entry name" value="PP1-Reg/Actin-Interact_Protein"/>
</dbReference>
<protein>
    <submittedName>
        <fullName evidence="1">Uncharacterized protein</fullName>
    </submittedName>
</protein>
<dbReference type="EMBL" id="CAUEEQ010060012">
    <property type="protein sequence ID" value="CAJ0964341.1"/>
    <property type="molecule type" value="Genomic_DNA"/>
</dbReference>
<dbReference type="Gene3D" id="3.80.10.10">
    <property type="entry name" value="Ribonuclease Inhibitor"/>
    <property type="match status" value="1"/>
</dbReference>
<gene>
    <name evidence="1" type="ORF">RIMI_LOCUS19094521</name>
</gene>
<sequence length="204" mass="22341">MKDISPSITKFLSQAISLKYLILSGTKLPTQALRAMFQGLASNEKISDLHMDLSNCELRSPGAQVIQDVIFDVSSVSSLDISANDFNSEMVTLILSVGRSKSINHLSLGKNFNSKFNTSVTDILHRIVQLLQDDDCTISSLSLADSRLKSGIHVILHALRNSNNLTQLDISGNSMGDPGAKLLAKALHINRKLRYPQINNKPLL</sequence>
<reference evidence="1" key="1">
    <citation type="submission" date="2023-07" db="EMBL/GenBank/DDBJ databases">
        <authorList>
            <person name="Stuckert A."/>
        </authorList>
    </citation>
    <scope>NUCLEOTIDE SEQUENCE</scope>
</reference>
<name>A0ABN9MCP1_9NEOB</name>
<dbReference type="Proteomes" id="UP001176940">
    <property type="component" value="Unassembled WGS sequence"/>
</dbReference>
<keyword evidence="2" id="KW-1185">Reference proteome</keyword>
<dbReference type="InterPro" id="IPR032675">
    <property type="entry name" value="LRR_dom_sf"/>
</dbReference>
<dbReference type="PANTHER" id="PTHR24112">
    <property type="entry name" value="LEUCINE-RICH REPEAT, ISOFORM F-RELATED"/>
    <property type="match status" value="1"/>
</dbReference>
<evidence type="ECO:0000313" key="2">
    <source>
        <dbReference type="Proteomes" id="UP001176940"/>
    </source>
</evidence>
<evidence type="ECO:0000313" key="1">
    <source>
        <dbReference type="EMBL" id="CAJ0964341.1"/>
    </source>
</evidence>